<keyword evidence="1" id="KW-1133">Transmembrane helix</keyword>
<feature type="transmembrane region" description="Helical" evidence="1">
    <location>
        <begin position="99"/>
        <end position="120"/>
    </location>
</feature>
<dbReference type="AlphaFoldDB" id="A0AA40DTM9"/>
<evidence type="ECO:0000256" key="1">
    <source>
        <dbReference type="SAM" id="Phobius"/>
    </source>
</evidence>
<keyword evidence="1" id="KW-0472">Membrane</keyword>
<gene>
    <name evidence="2" type="ORF">B0H67DRAFT_250535</name>
</gene>
<proteinExistence type="predicted"/>
<keyword evidence="3" id="KW-1185">Reference proteome</keyword>
<dbReference type="Proteomes" id="UP001172102">
    <property type="component" value="Unassembled WGS sequence"/>
</dbReference>
<accession>A0AA40DTM9</accession>
<sequence length="177" mass="19673">MTNDFATEKAFGNHLVSPCAFKGLRIASILSKYRGFSLVPQHCDRIFLQGLEFPHVQSLTRRATPLAPLASFRIISVGMDWMRMCPIAVFARLARCRGLFPYLVGPCPVHLLSLAALYLLRNCPIIGERSCHVASFCWVSTTFLFLFVLWGACDAEKLLLPVICYACFGAAACCEPH</sequence>
<evidence type="ECO:0000313" key="2">
    <source>
        <dbReference type="EMBL" id="KAK0715789.1"/>
    </source>
</evidence>
<reference evidence="2" key="1">
    <citation type="submission" date="2023-06" db="EMBL/GenBank/DDBJ databases">
        <title>Genome-scale phylogeny and comparative genomics of the fungal order Sordariales.</title>
        <authorList>
            <consortium name="Lawrence Berkeley National Laboratory"/>
            <person name="Hensen N."/>
            <person name="Bonometti L."/>
            <person name="Westerberg I."/>
            <person name="Brannstrom I.O."/>
            <person name="Guillou S."/>
            <person name="Cros-Aarteil S."/>
            <person name="Calhoun S."/>
            <person name="Haridas S."/>
            <person name="Kuo A."/>
            <person name="Mondo S."/>
            <person name="Pangilinan J."/>
            <person name="Riley R."/>
            <person name="Labutti K."/>
            <person name="Andreopoulos B."/>
            <person name="Lipzen A."/>
            <person name="Chen C."/>
            <person name="Yanf M."/>
            <person name="Daum C."/>
            <person name="Ng V."/>
            <person name="Clum A."/>
            <person name="Steindorff A."/>
            <person name="Ohm R."/>
            <person name="Martin F."/>
            <person name="Silar P."/>
            <person name="Natvig D."/>
            <person name="Lalanne C."/>
            <person name="Gautier V."/>
            <person name="Ament-Velasquez S.L."/>
            <person name="Kruys A."/>
            <person name="Hutchinson M.I."/>
            <person name="Powell A.J."/>
            <person name="Barry K."/>
            <person name="Miller A.N."/>
            <person name="Grigoriev I.V."/>
            <person name="Debuchy R."/>
            <person name="Gladieux P."/>
            <person name="Thoren M.H."/>
            <person name="Johannesson H."/>
        </authorList>
    </citation>
    <scope>NUCLEOTIDE SEQUENCE</scope>
    <source>
        <strain evidence="2">SMH4607-1</strain>
    </source>
</reference>
<comment type="caution">
    <text evidence="2">The sequence shown here is derived from an EMBL/GenBank/DDBJ whole genome shotgun (WGS) entry which is preliminary data.</text>
</comment>
<name>A0AA40DTM9_9PEZI</name>
<keyword evidence="1" id="KW-0812">Transmembrane</keyword>
<evidence type="ECO:0000313" key="3">
    <source>
        <dbReference type="Proteomes" id="UP001172102"/>
    </source>
</evidence>
<dbReference type="EMBL" id="JAUKUA010000004">
    <property type="protein sequence ID" value="KAK0715789.1"/>
    <property type="molecule type" value="Genomic_DNA"/>
</dbReference>
<feature type="transmembrane region" description="Helical" evidence="1">
    <location>
        <begin position="132"/>
        <end position="152"/>
    </location>
</feature>
<organism evidence="2 3">
    <name type="scientific">Lasiosphaeris hirsuta</name>
    <dbReference type="NCBI Taxonomy" id="260670"/>
    <lineage>
        <taxon>Eukaryota</taxon>
        <taxon>Fungi</taxon>
        <taxon>Dikarya</taxon>
        <taxon>Ascomycota</taxon>
        <taxon>Pezizomycotina</taxon>
        <taxon>Sordariomycetes</taxon>
        <taxon>Sordariomycetidae</taxon>
        <taxon>Sordariales</taxon>
        <taxon>Lasiosphaeriaceae</taxon>
        <taxon>Lasiosphaeris</taxon>
    </lineage>
</organism>
<protein>
    <submittedName>
        <fullName evidence="2">Uncharacterized protein</fullName>
    </submittedName>
</protein>